<evidence type="ECO:0000313" key="1">
    <source>
        <dbReference type="EMBL" id="KRZ50447.1"/>
    </source>
</evidence>
<dbReference type="STRING" id="6335.A0A0V1KWJ9"/>
<comment type="caution">
    <text evidence="2">The sequence shown here is derived from an EMBL/GenBank/DDBJ whole genome shotgun (WGS) entry which is preliminary data.</text>
</comment>
<dbReference type="EMBL" id="JYDW01000264">
    <property type="protein sequence ID" value="KRZ50447.1"/>
    <property type="molecule type" value="Genomic_DNA"/>
</dbReference>
<keyword evidence="3" id="KW-1185">Reference proteome</keyword>
<evidence type="ECO:0000313" key="3">
    <source>
        <dbReference type="Proteomes" id="UP000054721"/>
    </source>
</evidence>
<reference evidence="2 3" key="1">
    <citation type="submission" date="2015-05" db="EMBL/GenBank/DDBJ databases">
        <title>Evolution of Trichinella species and genotypes.</title>
        <authorList>
            <person name="Korhonen P.K."/>
            <person name="Edoardo P."/>
            <person name="Giuseppe L.R."/>
            <person name="Gasser R.B."/>
        </authorList>
    </citation>
    <scope>NUCLEOTIDE SEQUENCE [LARGE SCALE GENOMIC DNA]</scope>
    <source>
        <strain evidence="2">ISS10</strain>
    </source>
</reference>
<accession>A0A0V1KWJ9</accession>
<dbReference type="EMBL" id="JYDW01000237">
    <property type="protein sequence ID" value="KRZ51150.1"/>
    <property type="molecule type" value="Genomic_DNA"/>
</dbReference>
<dbReference type="OrthoDB" id="5871179at2759"/>
<dbReference type="Proteomes" id="UP000054721">
    <property type="component" value="Unassembled WGS sequence"/>
</dbReference>
<proteinExistence type="predicted"/>
<sequence>MIWFGKFPGAKPNTSDYWRQSKHLTKSSNRETIAIPYSIQENVSFDCQTFSDKSLHQLRTAMHHYPLNQERAVNLSILPVSGPAAGSTPGGALPSIPLSFSFATILPPEPKHFGFPEAARRVLNELRRIAGWHSLPLELGRYLIAFEPLTFVLD</sequence>
<evidence type="ECO:0000313" key="2">
    <source>
        <dbReference type="EMBL" id="KRZ51150.1"/>
    </source>
</evidence>
<dbReference type="AlphaFoldDB" id="A0A0V1KWJ9"/>
<name>A0A0V1KWJ9_9BILA</name>
<gene>
    <name evidence="2" type="ORF">T02_12458</name>
    <name evidence="1" type="ORF">T02_8770</name>
</gene>
<organism evidence="2 3">
    <name type="scientific">Trichinella nativa</name>
    <dbReference type="NCBI Taxonomy" id="6335"/>
    <lineage>
        <taxon>Eukaryota</taxon>
        <taxon>Metazoa</taxon>
        <taxon>Ecdysozoa</taxon>
        <taxon>Nematoda</taxon>
        <taxon>Enoplea</taxon>
        <taxon>Dorylaimia</taxon>
        <taxon>Trichinellida</taxon>
        <taxon>Trichinellidae</taxon>
        <taxon>Trichinella</taxon>
    </lineage>
</organism>
<protein>
    <submittedName>
        <fullName evidence="2">Uncharacterized protein</fullName>
    </submittedName>
</protein>